<evidence type="ECO:0000313" key="2">
    <source>
        <dbReference type="EMBL" id="KAJ7699287.1"/>
    </source>
</evidence>
<feature type="region of interest" description="Disordered" evidence="1">
    <location>
        <begin position="244"/>
        <end position="326"/>
    </location>
</feature>
<proteinExistence type="predicted"/>
<protein>
    <submittedName>
        <fullName evidence="2">Uncharacterized protein</fullName>
    </submittedName>
</protein>
<dbReference type="EMBL" id="JARKIE010000023">
    <property type="protein sequence ID" value="KAJ7699287.1"/>
    <property type="molecule type" value="Genomic_DNA"/>
</dbReference>
<feature type="region of interest" description="Disordered" evidence="1">
    <location>
        <begin position="1"/>
        <end position="25"/>
    </location>
</feature>
<feature type="compositionally biased region" description="Polar residues" evidence="1">
    <location>
        <begin position="256"/>
        <end position="265"/>
    </location>
</feature>
<organism evidence="2 3">
    <name type="scientific">Mycena rosella</name>
    <name type="common">Pink bonnet</name>
    <name type="synonym">Agaricus rosellus</name>
    <dbReference type="NCBI Taxonomy" id="1033263"/>
    <lineage>
        <taxon>Eukaryota</taxon>
        <taxon>Fungi</taxon>
        <taxon>Dikarya</taxon>
        <taxon>Basidiomycota</taxon>
        <taxon>Agaricomycotina</taxon>
        <taxon>Agaricomycetes</taxon>
        <taxon>Agaricomycetidae</taxon>
        <taxon>Agaricales</taxon>
        <taxon>Marasmiineae</taxon>
        <taxon>Mycenaceae</taxon>
        <taxon>Mycena</taxon>
    </lineage>
</organism>
<evidence type="ECO:0000256" key="1">
    <source>
        <dbReference type="SAM" id="MobiDB-lite"/>
    </source>
</evidence>
<dbReference type="AlphaFoldDB" id="A0AAD7DVK4"/>
<keyword evidence="3" id="KW-1185">Reference proteome</keyword>
<sequence length="382" mass="41264">MPSSRSTYSTHLPTEGRAGPKTPGLENAIGKATLKSTVPLHSATQPRTNTDGSTISIKSLVREVARPLVDRTPFPNRAALAKLLLEANRTNALFHDSTGAPIPDNVRRVSSGRTHVRAPRWSANSKFVTPLNSGRHLDVSDVEIATLEVSQSHVRVLESELKITTRWNTCPKSIETYSPPDFSLPNSSYVGKTVLNLAQSHMHDDTPPVEIEPTAEPATWDMFTLPEIKTDDPFQQGIMNAVAVPMPKSAPKRSHATPSSRSRLGTSDARPGTSNSRPGTSTPGARVSKSHLRLPNPASATNTTTTSDSKMALAQARSQGLHVQRPATTATMYPSKLVSAPLSKMTAPVPAQERTRSGLTTGEFAMLKILSLEIEDDFIFDV</sequence>
<name>A0AAD7DVK4_MYCRO</name>
<accession>A0AAD7DVK4</accession>
<evidence type="ECO:0000313" key="3">
    <source>
        <dbReference type="Proteomes" id="UP001221757"/>
    </source>
</evidence>
<gene>
    <name evidence="2" type="ORF">B0H17DRAFT_1129350</name>
</gene>
<feature type="compositionally biased region" description="Polar residues" evidence="1">
    <location>
        <begin position="1"/>
        <end position="12"/>
    </location>
</feature>
<feature type="compositionally biased region" description="Low complexity" evidence="1">
    <location>
        <begin position="295"/>
        <end position="307"/>
    </location>
</feature>
<dbReference type="Proteomes" id="UP001221757">
    <property type="component" value="Unassembled WGS sequence"/>
</dbReference>
<feature type="compositionally biased region" description="Polar residues" evidence="1">
    <location>
        <begin position="272"/>
        <end position="283"/>
    </location>
</feature>
<reference evidence="2" key="1">
    <citation type="submission" date="2023-03" db="EMBL/GenBank/DDBJ databases">
        <title>Massive genome expansion in bonnet fungi (Mycena s.s.) driven by repeated elements and novel gene families across ecological guilds.</title>
        <authorList>
            <consortium name="Lawrence Berkeley National Laboratory"/>
            <person name="Harder C.B."/>
            <person name="Miyauchi S."/>
            <person name="Viragh M."/>
            <person name="Kuo A."/>
            <person name="Thoen E."/>
            <person name="Andreopoulos B."/>
            <person name="Lu D."/>
            <person name="Skrede I."/>
            <person name="Drula E."/>
            <person name="Henrissat B."/>
            <person name="Morin E."/>
            <person name="Kohler A."/>
            <person name="Barry K."/>
            <person name="LaButti K."/>
            <person name="Morin E."/>
            <person name="Salamov A."/>
            <person name="Lipzen A."/>
            <person name="Mereny Z."/>
            <person name="Hegedus B."/>
            <person name="Baldrian P."/>
            <person name="Stursova M."/>
            <person name="Weitz H."/>
            <person name="Taylor A."/>
            <person name="Grigoriev I.V."/>
            <person name="Nagy L.G."/>
            <person name="Martin F."/>
            <person name="Kauserud H."/>
        </authorList>
    </citation>
    <scope>NUCLEOTIDE SEQUENCE</scope>
    <source>
        <strain evidence="2">CBHHK067</strain>
    </source>
</reference>
<comment type="caution">
    <text evidence="2">The sequence shown here is derived from an EMBL/GenBank/DDBJ whole genome shotgun (WGS) entry which is preliminary data.</text>
</comment>